<accession>A0A5K7YEN0</accession>
<dbReference type="EMBL" id="AP021874">
    <property type="protein sequence ID" value="BBO67972.1"/>
    <property type="molecule type" value="Genomic_DNA"/>
</dbReference>
<evidence type="ECO:0000313" key="3">
    <source>
        <dbReference type="Proteomes" id="UP000427906"/>
    </source>
</evidence>
<organism evidence="2 3">
    <name type="scientific">Desulfosarcina alkanivorans</name>
    <dbReference type="NCBI Taxonomy" id="571177"/>
    <lineage>
        <taxon>Bacteria</taxon>
        <taxon>Pseudomonadati</taxon>
        <taxon>Thermodesulfobacteriota</taxon>
        <taxon>Desulfobacteria</taxon>
        <taxon>Desulfobacterales</taxon>
        <taxon>Desulfosarcinaceae</taxon>
        <taxon>Desulfosarcina</taxon>
    </lineage>
</organism>
<dbReference type="AlphaFoldDB" id="A0A5K7YEN0"/>
<evidence type="ECO:0000256" key="1">
    <source>
        <dbReference type="SAM" id="MobiDB-lite"/>
    </source>
</evidence>
<dbReference type="Proteomes" id="UP000427906">
    <property type="component" value="Chromosome"/>
</dbReference>
<name>A0A5K7YEN0_9BACT</name>
<sequence length="94" mass="10133">MVDPVEKLGQVHVHYLPTPIDNILLCPLDRLMLIAARSEAVTRRGKRWIPDLLKDLPHGLLNQAVQCGGNAQQSDASPCGSVSPFPDIAADLPG</sequence>
<dbReference type="KEGG" id="dalk:DSCA_19020"/>
<keyword evidence="3" id="KW-1185">Reference proteome</keyword>
<proteinExistence type="predicted"/>
<reference evidence="2 3" key="1">
    <citation type="submission" date="2019-11" db="EMBL/GenBank/DDBJ databases">
        <title>Comparative genomics of hydrocarbon-degrading Desulfosarcina strains.</title>
        <authorList>
            <person name="Watanabe M."/>
            <person name="Kojima H."/>
            <person name="Fukui M."/>
        </authorList>
    </citation>
    <scope>NUCLEOTIDE SEQUENCE [LARGE SCALE GENOMIC DNA]</scope>
    <source>
        <strain evidence="2 3">PL12</strain>
    </source>
</reference>
<protein>
    <submittedName>
        <fullName evidence="2">Uncharacterized protein</fullName>
    </submittedName>
</protein>
<gene>
    <name evidence="2" type="ORF">DSCA_19020</name>
</gene>
<feature type="region of interest" description="Disordered" evidence="1">
    <location>
        <begin position="69"/>
        <end position="94"/>
    </location>
</feature>
<evidence type="ECO:0000313" key="2">
    <source>
        <dbReference type="EMBL" id="BBO67972.1"/>
    </source>
</evidence>